<evidence type="ECO:0000256" key="4">
    <source>
        <dbReference type="ARBA" id="ARBA00022801"/>
    </source>
</evidence>
<organism evidence="7 8">
    <name type="scientific">Xylella fastidiosa subsp. sandyi Ann-1</name>
    <dbReference type="NCBI Taxonomy" id="155920"/>
    <lineage>
        <taxon>Bacteria</taxon>
        <taxon>Pseudomonadati</taxon>
        <taxon>Pseudomonadota</taxon>
        <taxon>Gammaproteobacteria</taxon>
        <taxon>Lysobacterales</taxon>
        <taxon>Lysobacteraceae</taxon>
        <taxon>Xylella</taxon>
    </lineage>
</organism>
<evidence type="ECO:0000313" key="7">
    <source>
        <dbReference type="EMBL" id="AIC11085.1"/>
    </source>
</evidence>
<accession>A0A060H6Z9</accession>
<dbReference type="PATRIC" id="fig|155920.8.peg.1029"/>
<dbReference type="GO" id="GO:0016787">
    <property type="term" value="F:hydrolase activity"/>
    <property type="evidence" value="ECO:0007669"/>
    <property type="project" value="UniProtKB-KW"/>
</dbReference>
<evidence type="ECO:0000313" key="8">
    <source>
        <dbReference type="Proteomes" id="UP000027215"/>
    </source>
</evidence>
<sequence length="279" mass="31033">MITVTPFQTGTVRIKTAQQAGQDSKSGIGRKLDIFRDPNWTEALPIFCFLIEHPEGRFLVDTGDTWRNSIPGYLPRWNPFLTKQVIVKVALHEEIGPQLLAKNIDPSRDVEAVILTHMHHDHAGGLDHFPHTRIIVTQENYDASRGFFGRVAGCLPQHWPIWLKPELIELTGPAVGPFASSYPITRDGRIVLVPTPGHVKGHVSVLVRNDDLSIFIAGDATYAEDILRSGKVDGVTFDPVLSKDTLRRITEYATSTPTVIMPSHDPDGPARLVVRQTFI</sequence>
<dbReference type="EMBL" id="CP006696">
    <property type="protein sequence ID" value="AIC11085.1"/>
    <property type="molecule type" value="Genomic_DNA"/>
</dbReference>
<dbReference type="AlphaFoldDB" id="A0A060H6Z9"/>
<evidence type="ECO:0000256" key="5">
    <source>
        <dbReference type="ARBA" id="ARBA00022833"/>
    </source>
</evidence>
<dbReference type="Pfam" id="PF00753">
    <property type="entry name" value="Lactamase_B"/>
    <property type="match status" value="1"/>
</dbReference>
<evidence type="ECO:0000256" key="3">
    <source>
        <dbReference type="ARBA" id="ARBA00022723"/>
    </source>
</evidence>
<dbReference type="KEGG" id="xfs:D934_04270"/>
<feature type="domain" description="Metallo-beta-lactamase" evidence="6">
    <location>
        <begin position="45"/>
        <end position="264"/>
    </location>
</feature>
<dbReference type="InterPro" id="IPR001279">
    <property type="entry name" value="Metallo-B-lactamas"/>
</dbReference>
<dbReference type="CDD" id="cd07729">
    <property type="entry name" value="AHL_lactonase_MBL-fold"/>
    <property type="match status" value="1"/>
</dbReference>
<keyword evidence="3" id="KW-0479">Metal-binding</keyword>
<protein>
    <submittedName>
        <fullName evidence="7">Beta-lactamase</fullName>
    </submittedName>
</protein>
<dbReference type="Gene3D" id="3.60.15.10">
    <property type="entry name" value="Ribonuclease Z/Hydroxyacylglutathione hydrolase-like"/>
    <property type="match status" value="1"/>
</dbReference>
<evidence type="ECO:0000259" key="6">
    <source>
        <dbReference type="SMART" id="SM00849"/>
    </source>
</evidence>
<proteinExistence type="inferred from homology"/>
<dbReference type="PANTHER" id="PTHR42978:SF7">
    <property type="entry name" value="METALLO-HYDROLASE RV2300C-RELATED"/>
    <property type="match status" value="1"/>
</dbReference>
<dbReference type="GO" id="GO:0046872">
    <property type="term" value="F:metal ion binding"/>
    <property type="evidence" value="ECO:0007669"/>
    <property type="project" value="UniProtKB-KW"/>
</dbReference>
<gene>
    <name evidence="7" type="ORF">D934_04270</name>
</gene>
<comment type="cofactor">
    <cofactor evidence="1">
        <name>Zn(2+)</name>
        <dbReference type="ChEBI" id="CHEBI:29105"/>
    </cofactor>
</comment>
<dbReference type="InterPro" id="IPR051013">
    <property type="entry name" value="MBL_superfamily_lactonases"/>
</dbReference>
<evidence type="ECO:0000256" key="2">
    <source>
        <dbReference type="ARBA" id="ARBA00007749"/>
    </source>
</evidence>
<dbReference type="Proteomes" id="UP000027215">
    <property type="component" value="Chromosome"/>
</dbReference>
<evidence type="ECO:0000256" key="1">
    <source>
        <dbReference type="ARBA" id="ARBA00001947"/>
    </source>
</evidence>
<dbReference type="PANTHER" id="PTHR42978">
    <property type="entry name" value="QUORUM-QUENCHING LACTONASE YTNP-RELATED-RELATED"/>
    <property type="match status" value="1"/>
</dbReference>
<keyword evidence="5" id="KW-0862">Zinc</keyword>
<keyword evidence="4" id="KW-0378">Hydrolase</keyword>
<dbReference type="HOGENOM" id="CLU_030571_3_5_6"/>
<dbReference type="SMART" id="SM00849">
    <property type="entry name" value="Lactamase_B"/>
    <property type="match status" value="1"/>
</dbReference>
<dbReference type="InterPro" id="IPR036866">
    <property type="entry name" value="RibonucZ/Hydroxyglut_hydro"/>
</dbReference>
<reference evidence="7 8" key="1">
    <citation type="submission" date="2013-08" db="EMBL/GenBank/DDBJ databases">
        <authorList>
            <person name="Stouthamer R."/>
            <person name="Nunney L."/>
        </authorList>
    </citation>
    <scope>NUCLEOTIDE SEQUENCE [LARGE SCALE GENOMIC DNA]</scope>
    <source>
        <strain evidence="8">ann-1</strain>
    </source>
</reference>
<dbReference type="SUPFAM" id="SSF56281">
    <property type="entry name" value="Metallo-hydrolase/oxidoreductase"/>
    <property type="match status" value="1"/>
</dbReference>
<dbReference type="RefSeq" id="WP_020851979.1">
    <property type="nucleotide sequence ID" value="NZ_CP006696.1"/>
</dbReference>
<comment type="similarity">
    <text evidence="2">Belongs to the metallo-beta-lactamase superfamily.</text>
</comment>
<name>A0A060H6Z9_XYLFS</name>